<feature type="compositionally biased region" description="Polar residues" evidence="1">
    <location>
        <begin position="97"/>
        <end position="114"/>
    </location>
</feature>
<gene>
    <name evidence="2" type="ORF">AVEN_41305_1</name>
</gene>
<accession>A0A4Y2WU71</accession>
<name>A0A4Y2WU71_ARAVE</name>
<reference evidence="2 3" key="1">
    <citation type="journal article" date="2019" name="Sci. Rep.">
        <title>Orb-weaving spider Araneus ventricosus genome elucidates the spidroin gene catalogue.</title>
        <authorList>
            <person name="Kono N."/>
            <person name="Nakamura H."/>
            <person name="Ohtoshi R."/>
            <person name="Moran D.A.P."/>
            <person name="Shinohara A."/>
            <person name="Yoshida Y."/>
            <person name="Fujiwara M."/>
            <person name="Mori M."/>
            <person name="Tomita M."/>
            <person name="Arakawa K."/>
        </authorList>
    </citation>
    <scope>NUCLEOTIDE SEQUENCE [LARGE SCALE GENOMIC DNA]</scope>
</reference>
<evidence type="ECO:0000313" key="3">
    <source>
        <dbReference type="Proteomes" id="UP000499080"/>
    </source>
</evidence>
<evidence type="ECO:0000256" key="1">
    <source>
        <dbReference type="SAM" id="MobiDB-lite"/>
    </source>
</evidence>
<feature type="region of interest" description="Disordered" evidence="1">
    <location>
        <begin position="84"/>
        <end position="114"/>
    </location>
</feature>
<feature type="region of interest" description="Disordered" evidence="1">
    <location>
        <begin position="35"/>
        <end position="66"/>
    </location>
</feature>
<keyword evidence="3" id="KW-1185">Reference proteome</keyword>
<organism evidence="2 3">
    <name type="scientific">Araneus ventricosus</name>
    <name type="common">Orbweaver spider</name>
    <name type="synonym">Epeira ventricosa</name>
    <dbReference type="NCBI Taxonomy" id="182803"/>
    <lineage>
        <taxon>Eukaryota</taxon>
        <taxon>Metazoa</taxon>
        <taxon>Ecdysozoa</taxon>
        <taxon>Arthropoda</taxon>
        <taxon>Chelicerata</taxon>
        <taxon>Arachnida</taxon>
        <taxon>Araneae</taxon>
        <taxon>Araneomorphae</taxon>
        <taxon>Entelegynae</taxon>
        <taxon>Araneoidea</taxon>
        <taxon>Araneidae</taxon>
        <taxon>Araneus</taxon>
    </lineage>
</organism>
<sequence>MQARSKAIELILPSQKGSNLFTSDIYTSQQLDRLVPNGSSRPGHHCGASGGCLPKKRNPQKIIGKSSSARKLGAFKISTSVSSSKGGKIKKAANPGSLRTSPFQDRSTAGNNWSREILFH</sequence>
<dbReference type="Proteomes" id="UP000499080">
    <property type="component" value="Unassembled WGS sequence"/>
</dbReference>
<evidence type="ECO:0000313" key="2">
    <source>
        <dbReference type="EMBL" id="GBO40336.1"/>
    </source>
</evidence>
<protein>
    <submittedName>
        <fullName evidence="2">Uncharacterized protein</fullName>
    </submittedName>
</protein>
<dbReference type="EMBL" id="BGPR01065554">
    <property type="protein sequence ID" value="GBO40336.1"/>
    <property type="molecule type" value="Genomic_DNA"/>
</dbReference>
<comment type="caution">
    <text evidence="2">The sequence shown here is derived from an EMBL/GenBank/DDBJ whole genome shotgun (WGS) entry which is preliminary data.</text>
</comment>
<dbReference type="AlphaFoldDB" id="A0A4Y2WU71"/>
<proteinExistence type="predicted"/>